<accession>A0AAV4RV62</accession>
<dbReference type="AlphaFoldDB" id="A0AAV4RV62"/>
<sequence length="110" mass="12699">MGYSIYFENLPPITLSLNADNRMPFPIELQKYSRIPVQYLTETHFKYVVLFHNGSTTLLNNVQKILFKFVTIFSTTNYGVWEKLSIDLQTCIESVSKPAMDRVLNGIEDS</sequence>
<proteinExistence type="predicted"/>
<organism evidence="1 2">
    <name type="scientific">Caerostris extrusa</name>
    <name type="common">Bark spider</name>
    <name type="synonym">Caerostris bankana</name>
    <dbReference type="NCBI Taxonomy" id="172846"/>
    <lineage>
        <taxon>Eukaryota</taxon>
        <taxon>Metazoa</taxon>
        <taxon>Ecdysozoa</taxon>
        <taxon>Arthropoda</taxon>
        <taxon>Chelicerata</taxon>
        <taxon>Arachnida</taxon>
        <taxon>Araneae</taxon>
        <taxon>Araneomorphae</taxon>
        <taxon>Entelegynae</taxon>
        <taxon>Araneoidea</taxon>
        <taxon>Araneidae</taxon>
        <taxon>Caerostris</taxon>
    </lineage>
</organism>
<gene>
    <name evidence="1" type="ORF">CEXT_671461</name>
</gene>
<comment type="caution">
    <text evidence="1">The sequence shown here is derived from an EMBL/GenBank/DDBJ whole genome shotgun (WGS) entry which is preliminary data.</text>
</comment>
<evidence type="ECO:0000313" key="2">
    <source>
        <dbReference type="Proteomes" id="UP001054945"/>
    </source>
</evidence>
<protein>
    <submittedName>
        <fullName evidence="1">Uncharacterized protein</fullName>
    </submittedName>
</protein>
<dbReference type="Proteomes" id="UP001054945">
    <property type="component" value="Unassembled WGS sequence"/>
</dbReference>
<dbReference type="EMBL" id="BPLR01008574">
    <property type="protein sequence ID" value="GIY25768.1"/>
    <property type="molecule type" value="Genomic_DNA"/>
</dbReference>
<reference evidence="1 2" key="1">
    <citation type="submission" date="2021-06" db="EMBL/GenBank/DDBJ databases">
        <title>Caerostris extrusa draft genome.</title>
        <authorList>
            <person name="Kono N."/>
            <person name="Arakawa K."/>
        </authorList>
    </citation>
    <scope>NUCLEOTIDE SEQUENCE [LARGE SCALE GENOMIC DNA]</scope>
</reference>
<keyword evidence="2" id="KW-1185">Reference proteome</keyword>
<evidence type="ECO:0000313" key="1">
    <source>
        <dbReference type="EMBL" id="GIY25768.1"/>
    </source>
</evidence>
<name>A0AAV4RV62_CAEEX</name>